<evidence type="ECO:0008006" key="5">
    <source>
        <dbReference type="Google" id="ProtNLM"/>
    </source>
</evidence>
<reference evidence="3 4" key="1">
    <citation type="submission" date="2024-01" db="EMBL/GenBank/DDBJ databases">
        <title>Genome mining of biosynthetic gene clusters to explore secondary metabolites of Streptomyces sp.</title>
        <authorList>
            <person name="Baig A."/>
            <person name="Ajitkumar Shintre N."/>
            <person name="Kumar H."/>
            <person name="Anbarasu A."/>
            <person name="Ramaiah S."/>
        </authorList>
    </citation>
    <scope>NUCLEOTIDE SEQUENCE [LARGE SCALE GENOMIC DNA]</scope>
    <source>
        <strain evidence="3 4">A03</strain>
    </source>
</reference>
<feature type="compositionally biased region" description="Low complexity" evidence="1">
    <location>
        <begin position="40"/>
        <end position="55"/>
    </location>
</feature>
<feature type="chain" id="PRO_5047537864" description="Lipoprotein" evidence="2">
    <location>
        <begin position="27"/>
        <end position="218"/>
    </location>
</feature>
<comment type="caution">
    <text evidence="3">The sequence shown here is derived from an EMBL/GenBank/DDBJ whole genome shotgun (WGS) entry which is preliminary data.</text>
</comment>
<keyword evidence="4" id="KW-1185">Reference proteome</keyword>
<dbReference type="EMBL" id="JAYMRR010000001">
    <property type="protein sequence ID" value="MFB8747732.1"/>
    <property type="molecule type" value="Genomic_DNA"/>
</dbReference>
<dbReference type="Proteomes" id="UP001585018">
    <property type="component" value="Unassembled WGS sequence"/>
</dbReference>
<evidence type="ECO:0000313" key="3">
    <source>
        <dbReference type="EMBL" id="MFB8747732.1"/>
    </source>
</evidence>
<organism evidence="3 4">
    <name type="scientific">Streptomyces parvulus</name>
    <dbReference type="NCBI Taxonomy" id="146923"/>
    <lineage>
        <taxon>Bacteria</taxon>
        <taxon>Bacillati</taxon>
        <taxon>Actinomycetota</taxon>
        <taxon>Actinomycetes</taxon>
        <taxon>Kitasatosporales</taxon>
        <taxon>Streptomycetaceae</taxon>
        <taxon>Streptomyces</taxon>
    </lineage>
</organism>
<evidence type="ECO:0000313" key="4">
    <source>
        <dbReference type="Proteomes" id="UP001585018"/>
    </source>
</evidence>
<keyword evidence="2" id="KW-0732">Signal</keyword>
<evidence type="ECO:0000256" key="2">
    <source>
        <dbReference type="SAM" id="SignalP"/>
    </source>
</evidence>
<feature type="signal peptide" evidence="2">
    <location>
        <begin position="1"/>
        <end position="26"/>
    </location>
</feature>
<gene>
    <name evidence="3" type="ORF">VSS30_02840</name>
</gene>
<dbReference type="RefSeq" id="WP_376718172.1">
    <property type="nucleotide sequence ID" value="NZ_JAYMRR010000001.1"/>
</dbReference>
<sequence length="218" mass="23554">MIHRRGPLPASLVLIAISALTLSSCGTGDGSDGNGNPTVAETAGTPSASPTAPEPSRTDRPRISLPADLSYVFDWPRTGDKEKDAVLADSEQSIKAVDLAIVSQNALDPAYLHYYEGKAAAGTEKFIQEYVDQKATITGNYRFYEPRLAVREDGTAALSYCEDQGRAYVKYLRDNKIRKTEVTAKSYVEYHTSLKKDADGVWKVQGVSSKSGSAACQP</sequence>
<dbReference type="PROSITE" id="PS51257">
    <property type="entry name" value="PROKAR_LIPOPROTEIN"/>
    <property type="match status" value="1"/>
</dbReference>
<accession>A0ABV5D4U0</accession>
<protein>
    <recommendedName>
        <fullName evidence="5">Lipoprotein</fullName>
    </recommendedName>
</protein>
<proteinExistence type="predicted"/>
<evidence type="ECO:0000256" key="1">
    <source>
        <dbReference type="SAM" id="MobiDB-lite"/>
    </source>
</evidence>
<name>A0ABV5D4U0_9ACTN</name>
<feature type="region of interest" description="Disordered" evidence="1">
    <location>
        <begin position="27"/>
        <end position="63"/>
    </location>
</feature>